<sequence length="113" mass="12342">MSVREYYMWFIKLAKYSPHMVPNEKAKIRRFVYGLGDQIQDTTTAAAVSVGSIGGGNQGVPSKGSLVPAQSMPRTSCSFPGSHSQGNAIQSRKNQNFRTPVSQSQSSVRQPSY</sequence>
<feature type="region of interest" description="Disordered" evidence="1">
    <location>
        <begin position="51"/>
        <end position="113"/>
    </location>
</feature>
<protein>
    <recommendedName>
        <fullName evidence="4">Retrotransposon gag domain-containing protein</fullName>
    </recommendedName>
</protein>
<dbReference type="EMBL" id="JACEIK010009164">
    <property type="protein sequence ID" value="MCE3052032.1"/>
    <property type="molecule type" value="Genomic_DNA"/>
</dbReference>
<gene>
    <name evidence="2" type="ORF">HAX54_051438</name>
</gene>
<accession>A0ABS8WPM6</accession>
<feature type="compositionally biased region" description="Polar residues" evidence="1">
    <location>
        <begin position="72"/>
        <end position="99"/>
    </location>
</feature>
<name>A0ABS8WPM6_DATST</name>
<evidence type="ECO:0000313" key="2">
    <source>
        <dbReference type="EMBL" id="MCE3052032.1"/>
    </source>
</evidence>
<feature type="compositionally biased region" description="Low complexity" evidence="1">
    <location>
        <begin position="100"/>
        <end position="113"/>
    </location>
</feature>
<evidence type="ECO:0000313" key="3">
    <source>
        <dbReference type="Proteomes" id="UP000823775"/>
    </source>
</evidence>
<proteinExistence type="predicted"/>
<organism evidence="2 3">
    <name type="scientific">Datura stramonium</name>
    <name type="common">Jimsonweed</name>
    <name type="synonym">Common thornapple</name>
    <dbReference type="NCBI Taxonomy" id="4076"/>
    <lineage>
        <taxon>Eukaryota</taxon>
        <taxon>Viridiplantae</taxon>
        <taxon>Streptophyta</taxon>
        <taxon>Embryophyta</taxon>
        <taxon>Tracheophyta</taxon>
        <taxon>Spermatophyta</taxon>
        <taxon>Magnoliopsida</taxon>
        <taxon>eudicotyledons</taxon>
        <taxon>Gunneridae</taxon>
        <taxon>Pentapetalae</taxon>
        <taxon>asterids</taxon>
        <taxon>lamiids</taxon>
        <taxon>Solanales</taxon>
        <taxon>Solanaceae</taxon>
        <taxon>Solanoideae</taxon>
        <taxon>Datureae</taxon>
        <taxon>Datura</taxon>
    </lineage>
</organism>
<evidence type="ECO:0008006" key="4">
    <source>
        <dbReference type="Google" id="ProtNLM"/>
    </source>
</evidence>
<reference evidence="2 3" key="1">
    <citation type="journal article" date="2021" name="BMC Genomics">
        <title>Datura genome reveals duplications of psychoactive alkaloid biosynthetic genes and high mutation rate following tissue culture.</title>
        <authorList>
            <person name="Rajewski A."/>
            <person name="Carter-House D."/>
            <person name="Stajich J."/>
            <person name="Litt A."/>
        </authorList>
    </citation>
    <scope>NUCLEOTIDE SEQUENCE [LARGE SCALE GENOMIC DNA]</scope>
    <source>
        <strain evidence="2">AR-01</strain>
    </source>
</reference>
<comment type="caution">
    <text evidence="2">The sequence shown here is derived from an EMBL/GenBank/DDBJ whole genome shotgun (WGS) entry which is preliminary data.</text>
</comment>
<evidence type="ECO:0000256" key="1">
    <source>
        <dbReference type="SAM" id="MobiDB-lite"/>
    </source>
</evidence>
<dbReference type="Proteomes" id="UP000823775">
    <property type="component" value="Unassembled WGS sequence"/>
</dbReference>
<keyword evidence="3" id="KW-1185">Reference proteome</keyword>